<dbReference type="AlphaFoldDB" id="A0AAD4G7G9"/>
<evidence type="ECO:0000256" key="1">
    <source>
        <dbReference type="SAM" id="MobiDB-lite"/>
    </source>
</evidence>
<evidence type="ECO:0000313" key="3">
    <source>
        <dbReference type="Proteomes" id="UP001194468"/>
    </source>
</evidence>
<proteinExistence type="predicted"/>
<organism evidence="2 3">
    <name type="scientific">Boletus edulis BED1</name>
    <dbReference type="NCBI Taxonomy" id="1328754"/>
    <lineage>
        <taxon>Eukaryota</taxon>
        <taxon>Fungi</taxon>
        <taxon>Dikarya</taxon>
        <taxon>Basidiomycota</taxon>
        <taxon>Agaricomycotina</taxon>
        <taxon>Agaricomycetes</taxon>
        <taxon>Agaricomycetidae</taxon>
        <taxon>Boletales</taxon>
        <taxon>Boletineae</taxon>
        <taxon>Boletaceae</taxon>
        <taxon>Boletoideae</taxon>
        <taxon>Boletus</taxon>
    </lineage>
</organism>
<accession>A0AAD4G7G9</accession>
<comment type="caution">
    <text evidence="2">The sequence shown here is derived from an EMBL/GenBank/DDBJ whole genome shotgun (WGS) entry which is preliminary data.</text>
</comment>
<gene>
    <name evidence="2" type="ORF">L210DRAFT_3741401</name>
</gene>
<reference evidence="2" key="2">
    <citation type="journal article" date="2020" name="Nat. Commun.">
        <title>Large-scale genome sequencing of mycorrhizal fungi provides insights into the early evolution of symbiotic traits.</title>
        <authorList>
            <person name="Miyauchi S."/>
            <person name="Kiss E."/>
            <person name="Kuo A."/>
            <person name="Drula E."/>
            <person name="Kohler A."/>
            <person name="Sanchez-Garcia M."/>
            <person name="Morin E."/>
            <person name="Andreopoulos B."/>
            <person name="Barry K.W."/>
            <person name="Bonito G."/>
            <person name="Buee M."/>
            <person name="Carver A."/>
            <person name="Chen C."/>
            <person name="Cichocki N."/>
            <person name="Clum A."/>
            <person name="Culley D."/>
            <person name="Crous P.W."/>
            <person name="Fauchery L."/>
            <person name="Girlanda M."/>
            <person name="Hayes R.D."/>
            <person name="Keri Z."/>
            <person name="LaButti K."/>
            <person name="Lipzen A."/>
            <person name="Lombard V."/>
            <person name="Magnuson J."/>
            <person name="Maillard F."/>
            <person name="Murat C."/>
            <person name="Nolan M."/>
            <person name="Ohm R.A."/>
            <person name="Pangilinan J."/>
            <person name="Pereira M.F."/>
            <person name="Perotto S."/>
            <person name="Peter M."/>
            <person name="Pfister S."/>
            <person name="Riley R."/>
            <person name="Sitrit Y."/>
            <person name="Stielow J.B."/>
            <person name="Szollosi G."/>
            <person name="Zifcakova L."/>
            <person name="Stursova M."/>
            <person name="Spatafora J.W."/>
            <person name="Tedersoo L."/>
            <person name="Vaario L.M."/>
            <person name="Yamada A."/>
            <person name="Yan M."/>
            <person name="Wang P."/>
            <person name="Xu J."/>
            <person name="Bruns T."/>
            <person name="Baldrian P."/>
            <person name="Vilgalys R."/>
            <person name="Dunand C."/>
            <person name="Henrissat B."/>
            <person name="Grigoriev I.V."/>
            <person name="Hibbett D."/>
            <person name="Nagy L.G."/>
            <person name="Martin F.M."/>
        </authorList>
    </citation>
    <scope>NUCLEOTIDE SEQUENCE</scope>
    <source>
        <strain evidence="2">BED1</strain>
    </source>
</reference>
<evidence type="ECO:0000313" key="2">
    <source>
        <dbReference type="EMBL" id="KAF8426457.1"/>
    </source>
</evidence>
<keyword evidence="3" id="KW-1185">Reference proteome</keyword>
<reference evidence="2" key="1">
    <citation type="submission" date="2019-10" db="EMBL/GenBank/DDBJ databases">
        <authorList>
            <consortium name="DOE Joint Genome Institute"/>
            <person name="Kuo A."/>
            <person name="Miyauchi S."/>
            <person name="Kiss E."/>
            <person name="Drula E."/>
            <person name="Kohler A."/>
            <person name="Sanchez-Garcia M."/>
            <person name="Andreopoulos B."/>
            <person name="Barry K.W."/>
            <person name="Bonito G."/>
            <person name="Buee M."/>
            <person name="Carver A."/>
            <person name="Chen C."/>
            <person name="Cichocki N."/>
            <person name="Clum A."/>
            <person name="Culley D."/>
            <person name="Crous P.W."/>
            <person name="Fauchery L."/>
            <person name="Girlanda M."/>
            <person name="Hayes R."/>
            <person name="Keri Z."/>
            <person name="LaButti K."/>
            <person name="Lipzen A."/>
            <person name="Lombard V."/>
            <person name="Magnuson J."/>
            <person name="Maillard F."/>
            <person name="Morin E."/>
            <person name="Murat C."/>
            <person name="Nolan M."/>
            <person name="Ohm R."/>
            <person name="Pangilinan J."/>
            <person name="Pereira M."/>
            <person name="Perotto S."/>
            <person name="Peter M."/>
            <person name="Riley R."/>
            <person name="Sitrit Y."/>
            <person name="Stielow B."/>
            <person name="Szollosi G."/>
            <person name="Zifcakova L."/>
            <person name="Stursova M."/>
            <person name="Spatafora J.W."/>
            <person name="Tedersoo L."/>
            <person name="Vaario L.-M."/>
            <person name="Yamada A."/>
            <person name="Yan M."/>
            <person name="Wang P."/>
            <person name="Xu J."/>
            <person name="Bruns T."/>
            <person name="Baldrian P."/>
            <person name="Vilgalys R."/>
            <person name="Henrissat B."/>
            <person name="Grigoriev I.V."/>
            <person name="Hibbett D."/>
            <person name="Nagy L.G."/>
            <person name="Martin F.M."/>
        </authorList>
    </citation>
    <scope>NUCLEOTIDE SEQUENCE</scope>
    <source>
        <strain evidence="2">BED1</strain>
    </source>
</reference>
<protein>
    <submittedName>
        <fullName evidence="2">Uncharacterized protein</fullName>
    </submittedName>
</protein>
<name>A0AAD4G7G9_BOLED</name>
<dbReference type="Proteomes" id="UP001194468">
    <property type="component" value="Unassembled WGS sequence"/>
</dbReference>
<sequence length="384" mass="42966">MRLQPLQGHHNKQHRARISDEDEDPVEQCVTRVEAMQLCKELEKAVLEYADGEDLGLLKQLCCCRAQLRKQQFASMRQVALHELGVPRPAGKKSGLAPTLVTLSNENFQIPDRRSLVNNALAVRPACHLTESDAKDVVDVLRLNYVYTAVVAHYRHNYELTEALRVQECPEGCGISLAKKWTDIFSVAHSSVCKRKVWIAARSIPDLSYPSLSNGSGSWSSNFSSSRWTVYVCWHALTASPLPLVFVGMGLSICYVFIANADARVPFGRSSGLVDLAKMLLHLSDPAPIQGYEYSTRDRRANACENSHSGHVQLRESQPVQFPELKSFEDKKHIIFEWQERMKASGFEERVCVVLSLYSCGVNGEVQVCPEGRGITLVRDSCMS</sequence>
<dbReference type="EMBL" id="WHUW01000087">
    <property type="protein sequence ID" value="KAF8426457.1"/>
    <property type="molecule type" value="Genomic_DNA"/>
</dbReference>
<feature type="region of interest" description="Disordered" evidence="1">
    <location>
        <begin position="1"/>
        <end position="23"/>
    </location>
</feature>